<keyword evidence="4" id="KW-1185">Reference proteome</keyword>
<dbReference type="PANTHER" id="PTHR35526:SF3">
    <property type="entry name" value="ANTI-SIGMA-F FACTOR RSBW"/>
    <property type="match status" value="1"/>
</dbReference>
<keyword evidence="1" id="KW-0418">Kinase</keyword>
<dbReference type="Gene3D" id="3.30.565.10">
    <property type="entry name" value="Histidine kinase-like ATPase, C-terminal domain"/>
    <property type="match status" value="1"/>
</dbReference>
<protein>
    <submittedName>
        <fullName evidence="3">ATP-binding protein</fullName>
    </submittedName>
</protein>
<keyword evidence="3" id="KW-0067">ATP-binding</keyword>
<dbReference type="InterPro" id="IPR003594">
    <property type="entry name" value="HATPase_dom"/>
</dbReference>
<evidence type="ECO:0000259" key="2">
    <source>
        <dbReference type="Pfam" id="PF13581"/>
    </source>
</evidence>
<evidence type="ECO:0000313" key="3">
    <source>
        <dbReference type="EMBL" id="WSB73568.1"/>
    </source>
</evidence>
<organism evidence="3 4">
    <name type="scientific">Streptomyces decoyicus</name>
    <dbReference type="NCBI Taxonomy" id="249567"/>
    <lineage>
        <taxon>Bacteria</taxon>
        <taxon>Bacillati</taxon>
        <taxon>Actinomycetota</taxon>
        <taxon>Actinomycetes</taxon>
        <taxon>Kitasatosporales</taxon>
        <taxon>Streptomycetaceae</taxon>
        <taxon>Streptomyces</taxon>
    </lineage>
</organism>
<evidence type="ECO:0000256" key="1">
    <source>
        <dbReference type="ARBA" id="ARBA00022527"/>
    </source>
</evidence>
<name>A0ABZ1FVU5_9ACTN</name>
<proteinExistence type="predicted"/>
<dbReference type="PANTHER" id="PTHR35526">
    <property type="entry name" value="ANTI-SIGMA-F FACTOR RSBW-RELATED"/>
    <property type="match status" value="1"/>
</dbReference>
<gene>
    <name evidence="3" type="ORF">OG863_39635</name>
</gene>
<feature type="domain" description="Histidine kinase/HSP90-like ATPase" evidence="2">
    <location>
        <begin position="24"/>
        <end position="134"/>
    </location>
</feature>
<sequence>MTTIEAARTLTVPPALHVDLGSCPETAGRARHLADEFLRGLEPVVQQEVIDAVLLIVSELVTNAVRHAGGPSCSLHLSACPEAIAVAVSDASHLLPQPRTPDVLGEGGGFGWSMVCQMADAVAVTDEAGGKTVSALIPRHRSDMRMVARATVVSC</sequence>
<dbReference type="SUPFAM" id="SSF55874">
    <property type="entry name" value="ATPase domain of HSP90 chaperone/DNA topoisomerase II/histidine kinase"/>
    <property type="match status" value="1"/>
</dbReference>
<dbReference type="Proteomes" id="UP001344251">
    <property type="component" value="Chromosome"/>
</dbReference>
<reference evidence="3 4" key="1">
    <citation type="submission" date="2022-10" db="EMBL/GenBank/DDBJ databases">
        <title>The complete genomes of actinobacterial strains from the NBC collection.</title>
        <authorList>
            <person name="Joergensen T.S."/>
            <person name="Alvarez Arevalo M."/>
            <person name="Sterndorff E.B."/>
            <person name="Faurdal D."/>
            <person name="Vuksanovic O."/>
            <person name="Mourched A.-S."/>
            <person name="Charusanti P."/>
            <person name="Shaw S."/>
            <person name="Blin K."/>
            <person name="Weber T."/>
        </authorList>
    </citation>
    <scope>NUCLEOTIDE SEQUENCE [LARGE SCALE GENOMIC DNA]</scope>
    <source>
        <strain evidence="3 4">NBC 01774</strain>
    </source>
</reference>
<dbReference type="CDD" id="cd16936">
    <property type="entry name" value="HATPase_RsbW-like"/>
    <property type="match status" value="1"/>
</dbReference>
<accession>A0ABZ1FVU5</accession>
<dbReference type="RefSeq" id="WP_326623180.1">
    <property type="nucleotide sequence ID" value="NZ_CP109106.1"/>
</dbReference>
<dbReference type="InterPro" id="IPR036890">
    <property type="entry name" value="HATPase_C_sf"/>
</dbReference>
<dbReference type="GO" id="GO:0005524">
    <property type="term" value="F:ATP binding"/>
    <property type="evidence" value="ECO:0007669"/>
    <property type="project" value="UniProtKB-KW"/>
</dbReference>
<evidence type="ECO:0000313" key="4">
    <source>
        <dbReference type="Proteomes" id="UP001344251"/>
    </source>
</evidence>
<dbReference type="EMBL" id="CP109106">
    <property type="protein sequence ID" value="WSB73568.1"/>
    <property type="molecule type" value="Genomic_DNA"/>
</dbReference>
<dbReference type="InterPro" id="IPR050267">
    <property type="entry name" value="Anti-sigma-factor_SerPK"/>
</dbReference>
<dbReference type="Pfam" id="PF13581">
    <property type="entry name" value="HATPase_c_2"/>
    <property type="match status" value="1"/>
</dbReference>
<keyword evidence="1" id="KW-0723">Serine/threonine-protein kinase</keyword>
<keyword evidence="3" id="KW-0547">Nucleotide-binding</keyword>
<keyword evidence="1" id="KW-0808">Transferase</keyword>